<dbReference type="Proteomes" id="UP001597440">
    <property type="component" value="Unassembled WGS sequence"/>
</dbReference>
<dbReference type="InterPro" id="IPR012910">
    <property type="entry name" value="Plug_dom"/>
</dbReference>
<keyword evidence="7 8" id="KW-0998">Cell outer membrane</keyword>
<dbReference type="InterPro" id="IPR023997">
    <property type="entry name" value="TonB-dep_OMP_SusC/RagA_CS"/>
</dbReference>
<evidence type="ECO:0000256" key="1">
    <source>
        <dbReference type="ARBA" id="ARBA00004571"/>
    </source>
</evidence>
<evidence type="ECO:0000256" key="5">
    <source>
        <dbReference type="ARBA" id="ARBA00023077"/>
    </source>
</evidence>
<comment type="subcellular location">
    <subcellularLocation>
        <location evidence="1 8">Cell outer membrane</location>
        <topology evidence="1 8">Multi-pass membrane protein</topology>
    </subcellularLocation>
</comment>
<dbReference type="InterPro" id="IPR039426">
    <property type="entry name" value="TonB-dep_rcpt-like"/>
</dbReference>
<evidence type="ECO:0000256" key="3">
    <source>
        <dbReference type="ARBA" id="ARBA00022452"/>
    </source>
</evidence>
<dbReference type="InterPro" id="IPR008969">
    <property type="entry name" value="CarboxyPept-like_regulatory"/>
</dbReference>
<dbReference type="NCBIfam" id="TIGR04057">
    <property type="entry name" value="SusC_RagA_signa"/>
    <property type="match status" value="1"/>
</dbReference>
<evidence type="ECO:0000259" key="11">
    <source>
        <dbReference type="Pfam" id="PF00593"/>
    </source>
</evidence>
<keyword evidence="2 8" id="KW-0813">Transport</keyword>
<accession>A0ABW5L0Q8</accession>
<keyword evidence="6 8" id="KW-0472">Membrane</keyword>
<dbReference type="Pfam" id="PF07715">
    <property type="entry name" value="Plug"/>
    <property type="match status" value="1"/>
</dbReference>
<dbReference type="NCBIfam" id="TIGR04056">
    <property type="entry name" value="OMP_RagA_SusC"/>
    <property type="match status" value="1"/>
</dbReference>
<evidence type="ECO:0000256" key="10">
    <source>
        <dbReference type="SAM" id="SignalP"/>
    </source>
</evidence>
<comment type="similarity">
    <text evidence="8 9">Belongs to the TonB-dependent receptor family.</text>
</comment>
<feature type="signal peptide" evidence="10">
    <location>
        <begin position="1"/>
        <end position="24"/>
    </location>
</feature>
<evidence type="ECO:0000313" key="13">
    <source>
        <dbReference type="EMBL" id="MFD2554774.1"/>
    </source>
</evidence>
<keyword evidence="4 8" id="KW-0812">Transmembrane</keyword>
<evidence type="ECO:0000259" key="12">
    <source>
        <dbReference type="Pfam" id="PF07715"/>
    </source>
</evidence>
<evidence type="ECO:0000256" key="9">
    <source>
        <dbReference type="RuleBase" id="RU003357"/>
    </source>
</evidence>
<keyword evidence="10" id="KW-0732">Signal</keyword>
<organism evidence="13 14">
    <name type="scientific">Sphingobacterium tabacisoli</name>
    <dbReference type="NCBI Taxonomy" id="2044855"/>
    <lineage>
        <taxon>Bacteria</taxon>
        <taxon>Pseudomonadati</taxon>
        <taxon>Bacteroidota</taxon>
        <taxon>Sphingobacteriia</taxon>
        <taxon>Sphingobacteriales</taxon>
        <taxon>Sphingobacteriaceae</taxon>
        <taxon>Sphingobacterium</taxon>
    </lineage>
</organism>
<feature type="domain" description="TonB-dependent receptor plug" evidence="12">
    <location>
        <begin position="218"/>
        <end position="347"/>
    </location>
</feature>
<dbReference type="InterPro" id="IPR023996">
    <property type="entry name" value="TonB-dep_OMP_SusC/RagA"/>
</dbReference>
<keyword evidence="5 9" id="KW-0798">TonB box</keyword>
<sequence length="1096" mass="121055">MRLSFTAILLCTALSLGLASEGSAQTVSINRVNAPLKKVLADLRGQTDYGIIVKPEVNTSRIISIQRTGVDVRQLLSELERLTGFTYSLNDKDRFIVIDRQNIKKDAPENKEFNAGALDAIEVTGRIVNPKAEPLSGAAIRVTTATGKHTQLHTISDQNGYFTLKNVSMGYKLEVSYVGYVTRQIDARADLGNIMLQVASSEVEEVLVNTGYYAVRDRERTGSIARVTAKDIEGQPINNVFSAVQGRVAGVNIAQNNGVPGSGYRIEIRGRNSLRTIGNSGVDGNQPLYVVDGVPIGNQVGTNNIGVILNGGINPLNAFNPGDIESVEILKDADATSIYGSRGANGVVLITTKKGRSGHLGLTFRSSYGMSRVKSNLKLLNTDQYLDMRRQAYANSGITTYPAAAYDINGTWDQNRSTDWVDKLIGNTAGFFQNQLSLQGGSELTTFLLSASHDQQTTVYGHGYKYKTTNVSNAINHRSKDGRLLVSASNRFSMQSNNMMRSDVTRQAHLLAPNSPELYKEDGSLNWENNTFSNPLGPYQSTYNNDNKQTLNSLNAQYELLPGLQLKLNTGLNYFAFEDWALEPNTMYNPAFVTGQSSAYSRASRYTESRFSVIAEPQIDYVLKKGPHELTVLVGGTYQQETNKTASTTGTGFESNAFIRNLAAAKTKTIGDQITTDYRYVAAFGRVNYQLSDRYILNITGRRDGSSRFGPNNKFANFAAVGGAWLFSEEKMLAGLSWLNLGKLRASFGTTGSDALGDYQYLDTYNISSDLVYDGVTGIKPVRLYNPDFSWEKTVKLETALELTMFENRLNLTAAWYRNRSSCQLVGYQLPAITGFGSVQANLDATVQNKGIELEASFKILDSKDFQWQSGINVSAPRNKLVSFPGLAGSTYGNSYIIGYPTSISKLYKLEGVDPATRAYKFNDYNGDGLISSPHDNQVIADLTTQYHGGWHNSLTYGNWDLSFLLQFVKQDSRNYNYILPNPGNAIVNVPVEVLDVWSESNPNGLYMPYRVGANAAFQLFQYSDITVSDGSYIRLRNVALNYKVPLKKTAIKHLNVFFQGQNLWAWTNFFGMDPETTLSWMPPLRTLSFGTQINF</sequence>
<evidence type="ECO:0000256" key="4">
    <source>
        <dbReference type="ARBA" id="ARBA00022692"/>
    </source>
</evidence>
<comment type="caution">
    <text evidence="13">The sequence shown here is derived from an EMBL/GenBank/DDBJ whole genome shotgun (WGS) entry which is preliminary data.</text>
</comment>
<dbReference type="Pfam" id="PF13715">
    <property type="entry name" value="CarbopepD_reg_2"/>
    <property type="match status" value="1"/>
</dbReference>
<evidence type="ECO:0000256" key="8">
    <source>
        <dbReference type="PROSITE-ProRule" id="PRU01360"/>
    </source>
</evidence>
<keyword evidence="14" id="KW-1185">Reference proteome</keyword>
<dbReference type="SUPFAM" id="SSF56935">
    <property type="entry name" value="Porins"/>
    <property type="match status" value="1"/>
</dbReference>
<evidence type="ECO:0000313" key="14">
    <source>
        <dbReference type="Proteomes" id="UP001597440"/>
    </source>
</evidence>
<dbReference type="Gene3D" id="2.170.130.10">
    <property type="entry name" value="TonB-dependent receptor, plug domain"/>
    <property type="match status" value="1"/>
</dbReference>
<dbReference type="SUPFAM" id="SSF49464">
    <property type="entry name" value="Carboxypeptidase regulatory domain-like"/>
    <property type="match status" value="1"/>
</dbReference>
<dbReference type="PROSITE" id="PS52016">
    <property type="entry name" value="TONB_DEPENDENT_REC_3"/>
    <property type="match status" value="1"/>
</dbReference>
<dbReference type="InterPro" id="IPR000531">
    <property type="entry name" value="Beta-barrel_TonB"/>
</dbReference>
<keyword evidence="3 8" id="KW-1134">Transmembrane beta strand</keyword>
<proteinExistence type="inferred from homology"/>
<evidence type="ECO:0000256" key="2">
    <source>
        <dbReference type="ARBA" id="ARBA00022448"/>
    </source>
</evidence>
<dbReference type="EMBL" id="JBHULD010000014">
    <property type="protein sequence ID" value="MFD2554774.1"/>
    <property type="molecule type" value="Genomic_DNA"/>
</dbReference>
<evidence type="ECO:0000256" key="7">
    <source>
        <dbReference type="ARBA" id="ARBA00023237"/>
    </source>
</evidence>
<evidence type="ECO:0000256" key="6">
    <source>
        <dbReference type="ARBA" id="ARBA00023136"/>
    </source>
</evidence>
<name>A0ABW5L0Q8_9SPHI</name>
<reference evidence="14" key="1">
    <citation type="journal article" date="2019" name="Int. J. Syst. Evol. Microbiol.">
        <title>The Global Catalogue of Microorganisms (GCM) 10K type strain sequencing project: providing services to taxonomists for standard genome sequencing and annotation.</title>
        <authorList>
            <consortium name="The Broad Institute Genomics Platform"/>
            <consortium name="The Broad Institute Genome Sequencing Center for Infectious Disease"/>
            <person name="Wu L."/>
            <person name="Ma J."/>
        </authorList>
    </citation>
    <scope>NUCLEOTIDE SEQUENCE [LARGE SCALE GENOMIC DNA]</scope>
    <source>
        <strain evidence="14">KCTC 52298</strain>
    </source>
</reference>
<feature type="chain" id="PRO_5047344946" evidence="10">
    <location>
        <begin position="25"/>
        <end position="1096"/>
    </location>
</feature>
<protein>
    <submittedName>
        <fullName evidence="13">SusC/RagA family TonB-linked outer membrane protein</fullName>
    </submittedName>
</protein>
<feature type="domain" description="TonB-dependent receptor-like beta-barrel" evidence="11">
    <location>
        <begin position="525"/>
        <end position="1064"/>
    </location>
</feature>
<dbReference type="InterPro" id="IPR036942">
    <property type="entry name" value="Beta-barrel_TonB_sf"/>
</dbReference>
<dbReference type="Gene3D" id="2.40.170.20">
    <property type="entry name" value="TonB-dependent receptor, beta-barrel domain"/>
    <property type="match status" value="1"/>
</dbReference>
<dbReference type="Gene3D" id="2.60.40.1120">
    <property type="entry name" value="Carboxypeptidase-like, regulatory domain"/>
    <property type="match status" value="1"/>
</dbReference>
<gene>
    <name evidence="13" type="ORF">ACFSQW_10260</name>
</gene>
<dbReference type="RefSeq" id="WP_210353164.1">
    <property type="nucleotide sequence ID" value="NZ_JAEQMU010000001.1"/>
</dbReference>
<dbReference type="Pfam" id="PF00593">
    <property type="entry name" value="TonB_dep_Rec_b-barrel"/>
    <property type="match status" value="1"/>
</dbReference>
<dbReference type="InterPro" id="IPR037066">
    <property type="entry name" value="Plug_dom_sf"/>
</dbReference>